<dbReference type="AlphaFoldDB" id="A0A5P1PKL5"/>
<geneLocation type="plasmid" evidence="1">
    <name>p332306-HI3</name>
</geneLocation>
<sequence>MQVPVVSDVLRVLEIKFSKIRRDISTTSYGGENCCVIMPPVNGQLQVPTFYLSYWLESV</sequence>
<name>A0A5P1PKL5_KLEPN</name>
<protein>
    <submittedName>
        <fullName evidence="1">Uncharacterized protein</fullName>
    </submittedName>
</protein>
<keyword evidence="1" id="KW-0614">Plasmid</keyword>
<proteinExistence type="predicted"/>
<dbReference type="EMBL" id="MK413722">
    <property type="protein sequence ID" value="QEQ69909.1"/>
    <property type="molecule type" value="Genomic_DNA"/>
</dbReference>
<accession>A0A5P1PKL5</accession>
<organism evidence="1">
    <name type="scientific">Klebsiella pneumoniae</name>
    <dbReference type="NCBI Taxonomy" id="573"/>
    <lineage>
        <taxon>Bacteria</taxon>
        <taxon>Pseudomonadati</taxon>
        <taxon>Pseudomonadota</taxon>
        <taxon>Gammaproteobacteria</taxon>
        <taxon>Enterobacterales</taxon>
        <taxon>Enterobacteriaceae</taxon>
        <taxon>Klebsiella/Raoultella group</taxon>
        <taxon>Klebsiella</taxon>
        <taxon>Klebsiella pneumoniae complex</taxon>
    </lineage>
</organism>
<evidence type="ECO:0000313" key="1">
    <source>
        <dbReference type="EMBL" id="QEQ69909.1"/>
    </source>
</evidence>
<reference evidence="1" key="1">
    <citation type="submission" date="2019-01" db="EMBL/GenBank/DDBJ databases">
        <authorList>
            <person name="Liang Q."/>
            <person name="Zhou D."/>
        </authorList>
    </citation>
    <scope>NUCLEOTIDE SEQUENCE</scope>
    <source>
        <strain evidence="1">332306</strain>
        <plasmid evidence="1">p332306-HI3</plasmid>
    </source>
</reference>